<evidence type="ECO:0000256" key="1">
    <source>
        <dbReference type="SAM" id="Phobius"/>
    </source>
</evidence>
<dbReference type="EMBL" id="UINC01000306">
    <property type="protein sequence ID" value="SUZ52968.1"/>
    <property type="molecule type" value="Genomic_DNA"/>
</dbReference>
<proteinExistence type="predicted"/>
<gene>
    <name evidence="2" type="ORF">METZ01_LOCUS5822</name>
</gene>
<evidence type="ECO:0000313" key="2">
    <source>
        <dbReference type="EMBL" id="SUZ52968.1"/>
    </source>
</evidence>
<name>A0A381NGL6_9ZZZZ</name>
<keyword evidence="1" id="KW-0472">Membrane</keyword>
<reference evidence="2" key="1">
    <citation type="submission" date="2018-05" db="EMBL/GenBank/DDBJ databases">
        <authorList>
            <person name="Lanie J.A."/>
            <person name="Ng W.-L."/>
            <person name="Kazmierczak K.M."/>
            <person name="Andrzejewski T.M."/>
            <person name="Davidsen T.M."/>
            <person name="Wayne K.J."/>
            <person name="Tettelin H."/>
            <person name="Glass J.I."/>
            <person name="Rusch D."/>
            <person name="Podicherti R."/>
            <person name="Tsui H.-C.T."/>
            <person name="Winkler M.E."/>
        </authorList>
    </citation>
    <scope>NUCLEOTIDE SEQUENCE</scope>
</reference>
<keyword evidence="1" id="KW-0812">Transmembrane</keyword>
<evidence type="ECO:0008006" key="3">
    <source>
        <dbReference type="Google" id="ProtNLM"/>
    </source>
</evidence>
<feature type="transmembrane region" description="Helical" evidence="1">
    <location>
        <begin position="96"/>
        <end position="123"/>
    </location>
</feature>
<feature type="transmembrane region" description="Helical" evidence="1">
    <location>
        <begin position="64"/>
        <end position="84"/>
    </location>
</feature>
<dbReference type="Pfam" id="PF12725">
    <property type="entry name" value="DUF3810"/>
    <property type="match status" value="1"/>
</dbReference>
<dbReference type="InterPro" id="IPR024294">
    <property type="entry name" value="DUF3810"/>
</dbReference>
<protein>
    <recommendedName>
        <fullName evidence="3">DUF3810 domain-containing protein</fullName>
    </recommendedName>
</protein>
<sequence length="362" mass="40693">VDQETNSQSESGPLHLAWRLTILTLALVVAVGPTSEACVERTYSRGLYPIIQQVFTSLSNQVPVALFDFLVIGFVVALIAKCIVIFRRSSMVRRPVVVLVLIREVAVVVALVYIVFMLCWGFNYRRESLESKLDFDTSRITPASLETLARESVVRLNRLHGLAQARPWPTLESVPKVLAKPFRYAQEQLPASAEPRLARPKTSWFGFYFRQAAIDGFTDPFLLETLINSDVLPYERPFIVLHEWAHLAGYADEAEASFVAWLASQSGDAAVQYSAWLFLHPYLMRQLDTDTRSEVTAALQLGPARDLVAIRDRLGQSMPVVRRQASWVYDRYLRANRVSSGIASYGRVLDLVLGSRVSEVDS</sequence>
<dbReference type="AlphaFoldDB" id="A0A381NGL6"/>
<keyword evidence="1" id="KW-1133">Transmembrane helix</keyword>
<accession>A0A381NGL6</accession>
<feature type="non-terminal residue" evidence="2">
    <location>
        <position position="1"/>
    </location>
</feature>
<organism evidence="2">
    <name type="scientific">marine metagenome</name>
    <dbReference type="NCBI Taxonomy" id="408172"/>
    <lineage>
        <taxon>unclassified sequences</taxon>
        <taxon>metagenomes</taxon>
        <taxon>ecological metagenomes</taxon>
    </lineage>
</organism>